<dbReference type="Proteomes" id="UP000232722">
    <property type="component" value="Unassembled WGS sequence"/>
</dbReference>
<evidence type="ECO:0000313" key="1">
    <source>
        <dbReference type="EMBL" id="PKC04744.1"/>
    </source>
</evidence>
<proteinExistence type="predicted"/>
<accession>A0A2N0PD34</accession>
<protein>
    <submittedName>
        <fullName evidence="1">Uncharacterized protein</fullName>
    </submittedName>
</protein>
<gene>
    <name evidence="1" type="ORF">RhiirA5_421838</name>
</gene>
<dbReference type="EMBL" id="LLXJ01000963">
    <property type="protein sequence ID" value="PKC04744.1"/>
    <property type="molecule type" value="Genomic_DNA"/>
</dbReference>
<sequence length="115" mass="13342">MALDSYFEGPGSSVFDFEDEGSSVPGLWRQQMMGSLVLDFGDDRSMTSWIRTSFAGLQWEPELQWKLMLQQKLKLKLELVQEQEETSWMRTSKVCDFSDVSVRTFGIVRDFLDDI</sequence>
<reference evidence="1 2" key="1">
    <citation type="submission" date="2016-04" db="EMBL/GenBank/DDBJ databases">
        <title>Genome analyses suggest a sexual origin of heterokaryosis in a supposedly ancient asexual fungus.</title>
        <authorList>
            <person name="Ropars J."/>
            <person name="Sedzielewska K."/>
            <person name="Noel J."/>
            <person name="Charron P."/>
            <person name="Farinelli L."/>
            <person name="Marton T."/>
            <person name="Kruger M."/>
            <person name="Pelin A."/>
            <person name="Brachmann A."/>
            <person name="Corradi N."/>
        </authorList>
    </citation>
    <scope>NUCLEOTIDE SEQUENCE [LARGE SCALE GENOMIC DNA]</scope>
    <source>
        <strain evidence="1 2">A5</strain>
    </source>
</reference>
<dbReference type="AlphaFoldDB" id="A0A2N0PD34"/>
<name>A0A2N0PD34_9GLOM</name>
<reference evidence="1 2" key="2">
    <citation type="submission" date="2017-09" db="EMBL/GenBank/DDBJ databases">
        <title>Extensive intraspecific genome diversity in a model arbuscular mycorrhizal fungus.</title>
        <authorList>
            <person name="Chen E.C."/>
            <person name="Morin E."/>
            <person name="Beaudet D."/>
            <person name="Noel J."/>
            <person name="Ndikumana S."/>
            <person name="Charron P."/>
            <person name="St-Onge C."/>
            <person name="Giorgi J."/>
            <person name="Grigoriev I.V."/>
            <person name="Roux C."/>
            <person name="Martin F.M."/>
            <person name="Corradi N."/>
        </authorList>
    </citation>
    <scope>NUCLEOTIDE SEQUENCE [LARGE SCALE GENOMIC DNA]</scope>
    <source>
        <strain evidence="1 2">A5</strain>
    </source>
</reference>
<comment type="caution">
    <text evidence="1">The sequence shown here is derived from an EMBL/GenBank/DDBJ whole genome shotgun (WGS) entry which is preliminary data.</text>
</comment>
<evidence type="ECO:0000313" key="2">
    <source>
        <dbReference type="Proteomes" id="UP000232722"/>
    </source>
</evidence>
<organism evidence="1 2">
    <name type="scientific">Rhizophagus irregularis</name>
    <dbReference type="NCBI Taxonomy" id="588596"/>
    <lineage>
        <taxon>Eukaryota</taxon>
        <taxon>Fungi</taxon>
        <taxon>Fungi incertae sedis</taxon>
        <taxon>Mucoromycota</taxon>
        <taxon>Glomeromycotina</taxon>
        <taxon>Glomeromycetes</taxon>
        <taxon>Glomerales</taxon>
        <taxon>Glomeraceae</taxon>
        <taxon>Rhizophagus</taxon>
    </lineage>
</organism>
<dbReference type="VEuPathDB" id="FungiDB:RhiirA1_531297"/>